<evidence type="ECO:0000313" key="2">
    <source>
        <dbReference type="EMBL" id="PKA61605.1"/>
    </source>
</evidence>
<proteinExistence type="predicted"/>
<protein>
    <submittedName>
        <fullName evidence="2">Retrovirus-related Pol polyprotein from transposon TNT 1-94</fullName>
    </submittedName>
</protein>
<reference evidence="2 3" key="1">
    <citation type="journal article" date="2017" name="Nature">
        <title>The Apostasia genome and the evolution of orchids.</title>
        <authorList>
            <person name="Zhang G.Q."/>
            <person name="Liu K.W."/>
            <person name="Li Z."/>
            <person name="Lohaus R."/>
            <person name="Hsiao Y.Y."/>
            <person name="Niu S.C."/>
            <person name="Wang J.Y."/>
            <person name="Lin Y.C."/>
            <person name="Xu Q."/>
            <person name="Chen L.J."/>
            <person name="Yoshida K."/>
            <person name="Fujiwara S."/>
            <person name="Wang Z.W."/>
            <person name="Zhang Y.Q."/>
            <person name="Mitsuda N."/>
            <person name="Wang M."/>
            <person name="Liu G.H."/>
            <person name="Pecoraro L."/>
            <person name="Huang H.X."/>
            <person name="Xiao X.J."/>
            <person name="Lin M."/>
            <person name="Wu X.Y."/>
            <person name="Wu W.L."/>
            <person name="Chen Y.Y."/>
            <person name="Chang S.B."/>
            <person name="Sakamoto S."/>
            <person name="Ohme-Takagi M."/>
            <person name="Yagi M."/>
            <person name="Zeng S.J."/>
            <person name="Shen C.Y."/>
            <person name="Yeh C.M."/>
            <person name="Luo Y.B."/>
            <person name="Tsai W.C."/>
            <person name="Van de Peer Y."/>
            <person name="Liu Z.J."/>
        </authorList>
    </citation>
    <scope>NUCLEOTIDE SEQUENCE [LARGE SCALE GENOMIC DNA]</scope>
    <source>
        <strain evidence="3">cv. Shenzhen</strain>
        <tissue evidence="2">Stem</tissue>
    </source>
</reference>
<evidence type="ECO:0000313" key="3">
    <source>
        <dbReference type="Proteomes" id="UP000236161"/>
    </source>
</evidence>
<dbReference type="EMBL" id="KZ451928">
    <property type="protein sequence ID" value="PKA61605.1"/>
    <property type="molecule type" value="Genomic_DNA"/>
</dbReference>
<dbReference type="Pfam" id="PF07727">
    <property type="entry name" value="RVT_2"/>
    <property type="match status" value="1"/>
</dbReference>
<dbReference type="Proteomes" id="UP000236161">
    <property type="component" value="Unassembled WGS sequence"/>
</dbReference>
<dbReference type="STRING" id="1088818.A0A2I0B1D6"/>
<dbReference type="AlphaFoldDB" id="A0A2I0B1D6"/>
<keyword evidence="3" id="KW-1185">Reference proteome</keyword>
<name>A0A2I0B1D6_9ASPA</name>
<sequence>MNSLQKKQTWELVEVPKSKKAISCKWVYWKKEALSSRELKKYKIRLVAKDFSQKEGIDFNEILSLVLKYCSIRILLTMVVMWDLELEQLDVKTAFLHGNLDEEIYMVQLESFA</sequence>
<feature type="domain" description="Reverse transcriptase Ty1/copia-type" evidence="1">
    <location>
        <begin position="8"/>
        <end position="109"/>
    </location>
</feature>
<dbReference type="OrthoDB" id="661927at2759"/>
<gene>
    <name evidence="2" type="ORF">AXF42_Ash018218</name>
</gene>
<accession>A0A2I0B1D6</accession>
<organism evidence="2 3">
    <name type="scientific">Apostasia shenzhenica</name>
    <dbReference type="NCBI Taxonomy" id="1088818"/>
    <lineage>
        <taxon>Eukaryota</taxon>
        <taxon>Viridiplantae</taxon>
        <taxon>Streptophyta</taxon>
        <taxon>Embryophyta</taxon>
        <taxon>Tracheophyta</taxon>
        <taxon>Spermatophyta</taxon>
        <taxon>Magnoliopsida</taxon>
        <taxon>Liliopsida</taxon>
        <taxon>Asparagales</taxon>
        <taxon>Orchidaceae</taxon>
        <taxon>Apostasioideae</taxon>
        <taxon>Apostasia</taxon>
    </lineage>
</organism>
<dbReference type="InterPro" id="IPR013103">
    <property type="entry name" value="RVT_2"/>
</dbReference>
<evidence type="ECO:0000259" key="1">
    <source>
        <dbReference type="Pfam" id="PF07727"/>
    </source>
</evidence>